<sequence length="447" mass="49145">MEPPVTFLLIALLILVSAFLSLSEISMAAARRLKLRQLADAGDARALGALEIQERPGNYFTVVQIGQNMVAILGGIVGEGALTPYFVSALEHVASAKAAATIGFIASFVTVTSLFVLFSDLLPKRLAMVSPEALVLRVVGPMRLWMWLLRPAVWIFDSLANLLIRLFRLPAERDDRVTSADIRAMAEASAQAGLMALGEQQMIENVFELETRTVESAMTTRERIVYLLLDDSDEQIRSRVAAQPHSTYLVCDQNIDQVAGYVDAPDLFQRVLQNESISLKEQPAGGLLRKVLIVPDRLTLSEVLEQFRQAHEDFAVIVNEYSLVVGIITLNDVMSTVMGSLVAPGDEEQIVRRADGSWLMDGLTPIGDVTRAIHADPALLPQRGQYDTLAGFLMVMLRRIPRRTDAVSWGSYRFEVMDVDGYKIDQVMVTQTDGDAAEKVAEPAAEG</sequence>
<dbReference type="Gene3D" id="3.10.580.10">
    <property type="entry name" value="CBS-domain"/>
    <property type="match status" value="1"/>
</dbReference>
<dbReference type="CDD" id="cd04590">
    <property type="entry name" value="CBS_pair_CorC_HlyC_assoc"/>
    <property type="match status" value="1"/>
</dbReference>
<keyword evidence="4" id="KW-0997">Cell inner membrane</keyword>
<evidence type="ECO:0000256" key="5">
    <source>
        <dbReference type="ARBA" id="ARBA00022692"/>
    </source>
</evidence>
<dbReference type="EMBL" id="JACHGB010000004">
    <property type="protein sequence ID" value="MBB5272279.1"/>
    <property type="molecule type" value="Genomic_DNA"/>
</dbReference>
<feature type="transmembrane region" description="Helical" evidence="15">
    <location>
        <begin position="144"/>
        <end position="164"/>
    </location>
</feature>
<dbReference type="InterPro" id="IPR044751">
    <property type="entry name" value="Ion_transp-like_CBS"/>
</dbReference>
<feature type="domain" description="CBS" evidence="16">
    <location>
        <begin position="287"/>
        <end position="347"/>
    </location>
</feature>
<evidence type="ECO:0000256" key="11">
    <source>
        <dbReference type="ARBA" id="ARBA00038280"/>
    </source>
</evidence>
<evidence type="ECO:0000313" key="18">
    <source>
        <dbReference type="EMBL" id="MBB5272279.1"/>
    </source>
</evidence>
<dbReference type="PROSITE" id="PS51846">
    <property type="entry name" value="CNNM"/>
    <property type="match status" value="1"/>
</dbReference>
<evidence type="ECO:0000256" key="13">
    <source>
        <dbReference type="PROSITE-ProRule" id="PRU00703"/>
    </source>
</evidence>
<dbReference type="Pfam" id="PF00571">
    <property type="entry name" value="CBS"/>
    <property type="match status" value="1"/>
</dbReference>
<comment type="subcellular location">
    <subcellularLocation>
        <location evidence="1">Cell inner membrane</location>
        <topology evidence="1">Multi-pass membrane protein</topology>
    </subcellularLocation>
</comment>
<dbReference type="Pfam" id="PF01595">
    <property type="entry name" value="CNNM"/>
    <property type="match status" value="1"/>
</dbReference>
<reference evidence="18 19" key="1">
    <citation type="submission" date="2020-08" db="EMBL/GenBank/DDBJ databases">
        <title>Genomic Encyclopedia of Type Strains, Phase IV (KMG-IV): sequencing the most valuable type-strain genomes for metagenomic binning, comparative biology and taxonomic classification.</title>
        <authorList>
            <person name="Goeker M."/>
        </authorList>
    </citation>
    <scope>NUCLEOTIDE SEQUENCE [LARGE SCALE GENOMIC DNA]</scope>
    <source>
        <strain evidence="18 19">DSM 29781</strain>
    </source>
</reference>
<evidence type="ECO:0000259" key="16">
    <source>
        <dbReference type="PROSITE" id="PS51371"/>
    </source>
</evidence>
<dbReference type="GO" id="GO:0005886">
    <property type="term" value="C:plasma membrane"/>
    <property type="evidence" value="ECO:0007669"/>
    <property type="project" value="UniProtKB-SubCell"/>
</dbReference>
<keyword evidence="3" id="KW-1003">Cell membrane</keyword>
<evidence type="ECO:0000256" key="8">
    <source>
        <dbReference type="ARBA" id="ARBA00023122"/>
    </source>
</evidence>
<dbReference type="GO" id="GO:0050660">
    <property type="term" value="F:flavin adenine dinucleotide binding"/>
    <property type="evidence" value="ECO:0007669"/>
    <property type="project" value="InterPro"/>
</dbReference>
<keyword evidence="9 14" id="KW-0472">Membrane</keyword>
<dbReference type="Proteomes" id="UP000532440">
    <property type="component" value="Unassembled WGS sequence"/>
</dbReference>
<dbReference type="Pfam" id="PF03471">
    <property type="entry name" value="CorC_HlyC"/>
    <property type="match status" value="1"/>
</dbReference>
<evidence type="ECO:0000256" key="10">
    <source>
        <dbReference type="ARBA" id="ARBA00037177"/>
    </source>
</evidence>
<keyword evidence="6" id="KW-0677">Repeat</keyword>
<dbReference type="InterPro" id="IPR036318">
    <property type="entry name" value="FAD-bd_PCMH-like_sf"/>
</dbReference>
<evidence type="ECO:0000256" key="6">
    <source>
        <dbReference type="ARBA" id="ARBA00022737"/>
    </source>
</evidence>
<dbReference type="SUPFAM" id="SSF54631">
    <property type="entry name" value="CBS-domain pair"/>
    <property type="match status" value="1"/>
</dbReference>
<feature type="transmembrane region" description="Helical" evidence="15">
    <location>
        <begin position="99"/>
        <end position="118"/>
    </location>
</feature>
<accession>A0A7W8M9P0</accession>
<name>A0A7W8M9P0_9BURK</name>
<keyword evidence="5 14" id="KW-0812">Transmembrane</keyword>
<evidence type="ECO:0000313" key="19">
    <source>
        <dbReference type="Proteomes" id="UP000532440"/>
    </source>
</evidence>
<dbReference type="InterPro" id="IPR005170">
    <property type="entry name" value="Transptr-assoc_dom"/>
</dbReference>
<evidence type="ECO:0000256" key="1">
    <source>
        <dbReference type="ARBA" id="ARBA00004429"/>
    </source>
</evidence>
<evidence type="ECO:0000256" key="14">
    <source>
        <dbReference type="PROSITE-ProRule" id="PRU01193"/>
    </source>
</evidence>
<keyword evidence="2" id="KW-0813">Transport</keyword>
<dbReference type="PANTHER" id="PTHR22777">
    <property type="entry name" value="HEMOLYSIN-RELATED"/>
    <property type="match status" value="1"/>
</dbReference>
<keyword evidence="7 14" id="KW-1133">Transmembrane helix</keyword>
<dbReference type="SMART" id="SM01091">
    <property type="entry name" value="CorC_HlyC"/>
    <property type="match status" value="1"/>
</dbReference>
<keyword evidence="19" id="KW-1185">Reference proteome</keyword>
<keyword evidence="8 13" id="KW-0129">CBS domain</keyword>
<comment type="similarity">
    <text evidence="11">Belongs to the UPF0053 family. PaeA subfamily.</text>
</comment>
<feature type="transmembrane region" description="Helical" evidence="15">
    <location>
        <begin position="65"/>
        <end position="87"/>
    </location>
</feature>
<protein>
    <recommendedName>
        <fullName evidence="12">Polyamine export protein</fullName>
    </recommendedName>
</protein>
<comment type="caution">
    <text evidence="18">The sequence shown here is derived from an EMBL/GenBank/DDBJ whole genome shotgun (WGS) entry which is preliminary data.</text>
</comment>
<evidence type="ECO:0000256" key="4">
    <source>
        <dbReference type="ARBA" id="ARBA00022519"/>
    </source>
</evidence>
<dbReference type="RefSeq" id="WP_183967531.1">
    <property type="nucleotide sequence ID" value="NZ_BAABEW010000002.1"/>
</dbReference>
<dbReference type="PANTHER" id="PTHR22777:SF16">
    <property type="entry name" value="POLYAMINE EXPORT PROTEIN"/>
    <property type="match status" value="1"/>
</dbReference>
<dbReference type="SUPFAM" id="SSF56176">
    <property type="entry name" value="FAD-binding/transporter-associated domain-like"/>
    <property type="match status" value="1"/>
</dbReference>
<dbReference type="AlphaFoldDB" id="A0A7W8M9P0"/>
<dbReference type="Gene3D" id="3.30.465.10">
    <property type="match status" value="1"/>
</dbReference>
<evidence type="ECO:0000256" key="9">
    <source>
        <dbReference type="ARBA" id="ARBA00023136"/>
    </source>
</evidence>
<proteinExistence type="inferred from homology"/>
<feature type="domain" description="CNNM transmembrane" evidence="17">
    <location>
        <begin position="1"/>
        <end position="199"/>
    </location>
</feature>
<evidence type="ECO:0000259" key="17">
    <source>
        <dbReference type="PROSITE" id="PS51846"/>
    </source>
</evidence>
<dbReference type="InterPro" id="IPR046342">
    <property type="entry name" value="CBS_dom_sf"/>
</dbReference>
<dbReference type="InterPro" id="IPR000644">
    <property type="entry name" value="CBS_dom"/>
</dbReference>
<dbReference type="InterPro" id="IPR002550">
    <property type="entry name" value="CNNM"/>
</dbReference>
<dbReference type="InterPro" id="IPR016169">
    <property type="entry name" value="FAD-bd_PCMH_sub2"/>
</dbReference>
<dbReference type="PROSITE" id="PS51371">
    <property type="entry name" value="CBS"/>
    <property type="match status" value="1"/>
</dbReference>
<evidence type="ECO:0000256" key="12">
    <source>
        <dbReference type="ARBA" id="ARBA00039818"/>
    </source>
</evidence>
<organism evidence="18 19">
    <name type="scientific">Quisquiliibacterium transsilvanicum</name>
    <dbReference type="NCBI Taxonomy" id="1549638"/>
    <lineage>
        <taxon>Bacteria</taxon>
        <taxon>Pseudomonadati</taxon>
        <taxon>Pseudomonadota</taxon>
        <taxon>Betaproteobacteria</taxon>
        <taxon>Burkholderiales</taxon>
        <taxon>Burkholderiaceae</taxon>
        <taxon>Quisquiliibacterium</taxon>
    </lineage>
</organism>
<evidence type="ECO:0000256" key="7">
    <source>
        <dbReference type="ARBA" id="ARBA00022989"/>
    </source>
</evidence>
<evidence type="ECO:0000256" key="15">
    <source>
        <dbReference type="SAM" id="Phobius"/>
    </source>
</evidence>
<gene>
    <name evidence="18" type="ORF">HNQ70_002293</name>
</gene>
<evidence type="ECO:0000256" key="2">
    <source>
        <dbReference type="ARBA" id="ARBA00022448"/>
    </source>
</evidence>
<evidence type="ECO:0000256" key="3">
    <source>
        <dbReference type="ARBA" id="ARBA00022475"/>
    </source>
</evidence>
<comment type="function">
    <text evidence="10">Involved in cadaverine and putrescine tolerance in stationary phase. May facilitate the efflux of both cadaverine and putrescine from the cytoplasm, reducing potentially toxic levels under certain stress conditions.</text>
</comment>